<dbReference type="Pfam" id="PF01613">
    <property type="entry name" value="Flavin_Reduct"/>
    <property type="match status" value="1"/>
</dbReference>
<dbReference type="Proteomes" id="UP000051887">
    <property type="component" value="Unassembled WGS sequence"/>
</dbReference>
<dbReference type="Gene3D" id="2.30.110.10">
    <property type="entry name" value="Electron Transport, Fmn-binding Protein, Chain A"/>
    <property type="match status" value="1"/>
</dbReference>
<dbReference type="PANTHER" id="PTHR30466">
    <property type="entry name" value="FLAVIN REDUCTASE"/>
    <property type="match status" value="1"/>
</dbReference>
<sequence length="311" mass="34039">MPDAIPFDPRTLRDAFGRFMTGVVVVTARNTGGTPIGFTANSFSSVSMDPPLLSVCPGKFLSTYQGLKEASHFGISILADSQEDISNIFARSKEDRFARVPHHVDGNDVPLIDGAIATFSCQTHRWIDAGDHAILLGQVTGFTQRPGDGLGYQNGGYFSLGRERRAAAPSAKHRVCGAIVEHGDQVLLEQGEDGLRPFQIDVPKGTSARKTLTEALQNRGLTASLQQVYSVFDDPTEQREYSYFLARCTAPSNGEGLVWTRRAELPHQQFATPTLATLLSRFAREAESRNFMLYLGDAEAGELHQMTDRST</sequence>
<dbReference type="GO" id="GO:0006208">
    <property type="term" value="P:pyrimidine nucleobase catabolic process"/>
    <property type="evidence" value="ECO:0007669"/>
    <property type="project" value="TreeGrafter"/>
</dbReference>
<dbReference type="EC" id="1.5.1.36" evidence="4"/>
<dbReference type="RefSeq" id="WP_058244308.1">
    <property type="nucleotide sequence ID" value="NZ_CYSB01000040.1"/>
</dbReference>
<keyword evidence="5" id="KW-1185">Reference proteome</keyword>
<dbReference type="Gene3D" id="3.90.79.10">
    <property type="entry name" value="Nucleoside Triphosphate Pyrophosphohydrolase"/>
    <property type="match status" value="1"/>
</dbReference>
<dbReference type="PANTHER" id="PTHR30466:SF1">
    <property type="entry name" value="FMN REDUCTASE (NADH) RUTF"/>
    <property type="match status" value="1"/>
</dbReference>
<reference evidence="3 5" key="2">
    <citation type="submission" date="2015-09" db="EMBL/GenBank/DDBJ databases">
        <authorList>
            <person name="Rodrigo-Torres L."/>
            <person name="Arahal D.R."/>
        </authorList>
    </citation>
    <scope>NUCLEOTIDE SEQUENCE [LARGE SCALE GENOMIC DNA]</scope>
    <source>
        <strain evidence="3 5">CECT 5118</strain>
    </source>
</reference>
<evidence type="ECO:0000313" key="4">
    <source>
        <dbReference type="EMBL" id="CUH73160.1"/>
    </source>
</evidence>
<dbReference type="SUPFAM" id="SSF50475">
    <property type="entry name" value="FMN-binding split barrel"/>
    <property type="match status" value="1"/>
</dbReference>
<feature type="domain" description="Flavin reductase like" evidence="2">
    <location>
        <begin position="16"/>
        <end position="159"/>
    </location>
</feature>
<dbReference type="GO" id="GO:0010181">
    <property type="term" value="F:FMN binding"/>
    <property type="evidence" value="ECO:0007669"/>
    <property type="project" value="InterPro"/>
</dbReference>
<dbReference type="SMART" id="SM00903">
    <property type="entry name" value="Flavin_Reduct"/>
    <property type="match status" value="1"/>
</dbReference>
<evidence type="ECO:0000313" key="6">
    <source>
        <dbReference type="Proteomes" id="UP000051887"/>
    </source>
</evidence>
<dbReference type="AlphaFoldDB" id="A0A0P1GC98"/>
<proteinExistence type="predicted"/>
<accession>A0A0P1GC98</accession>
<protein>
    <submittedName>
        <fullName evidence="4">p-hydroxyphenylacetate 3-hydroxylase, reductase component</fullName>
        <ecNumber evidence="4">1.5.1.36</ecNumber>
    </submittedName>
</protein>
<dbReference type="Proteomes" id="UP000051086">
    <property type="component" value="Unassembled WGS sequence"/>
</dbReference>
<gene>
    <name evidence="4" type="primary">C1-hpah_1</name>
    <name evidence="3" type="synonym">C1-hpah_2</name>
    <name evidence="3" type="ORF">TL5118_03726</name>
    <name evidence="4" type="ORF">TL5120_02967</name>
</gene>
<dbReference type="InterPro" id="IPR050268">
    <property type="entry name" value="NADH-dep_flavin_reductase"/>
</dbReference>
<evidence type="ECO:0000313" key="3">
    <source>
        <dbReference type="EMBL" id="CUH69756.1"/>
    </source>
</evidence>
<dbReference type="EMBL" id="CYSB01000040">
    <property type="protein sequence ID" value="CUH69756.1"/>
    <property type="molecule type" value="Genomic_DNA"/>
</dbReference>
<organism evidence="4 6">
    <name type="scientific">Thalassovita autumnalis</name>
    <dbReference type="NCBI Taxonomy" id="2072972"/>
    <lineage>
        <taxon>Bacteria</taxon>
        <taxon>Pseudomonadati</taxon>
        <taxon>Pseudomonadota</taxon>
        <taxon>Alphaproteobacteria</taxon>
        <taxon>Rhodobacterales</taxon>
        <taxon>Roseobacteraceae</taxon>
        <taxon>Thalassovita</taxon>
    </lineage>
</organism>
<dbReference type="OrthoDB" id="9792858at2"/>
<keyword evidence="1 4" id="KW-0560">Oxidoreductase</keyword>
<dbReference type="EMBL" id="CYSC01000035">
    <property type="protein sequence ID" value="CUH73160.1"/>
    <property type="molecule type" value="Genomic_DNA"/>
</dbReference>
<reference evidence="4 6" key="1">
    <citation type="submission" date="2015-09" db="EMBL/GenBank/DDBJ databases">
        <authorList>
            <consortium name="Swine Surveillance"/>
        </authorList>
    </citation>
    <scope>NUCLEOTIDE SEQUENCE [LARGE SCALE GENOMIC DNA]</scope>
    <source>
        <strain evidence="4 6">5120</strain>
    </source>
</reference>
<name>A0A0P1GC98_9RHOB</name>
<dbReference type="GO" id="GO:0036382">
    <property type="term" value="F:flavin reductase (NADH) activity"/>
    <property type="evidence" value="ECO:0007669"/>
    <property type="project" value="UniProtKB-EC"/>
</dbReference>
<evidence type="ECO:0000313" key="5">
    <source>
        <dbReference type="Proteomes" id="UP000051086"/>
    </source>
</evidence>
<dbReference type="GO" id="GO:0042602">
    <property type="term" value="F:riboflavin reductase (NADPH) activity"/>
    <property type="evidence" value="ECO:0007669"/>
    <property type="project" value="TreeGrafter"/>
</dbReference>
<dbReference type="InterPro" id="IPR012349">
    <property type="entry name" value="Split_barrel_FMN-bd"/>
</dbReference>
<dbReference type="InterPro" id="IPR002563">
    <property type="entry name" value="Flavin_Rdtase-like_dom"/>
</dbReference>
<evidence type="ECO:0000259" key="2">
    <source>
        <dbReference type="SMART" id="SM00903"/>
    </source>
</evidence>
<evidence type="ECO:0000256" key="1">
    <source>
        <dbReference type="ARBA" id="ARBA00023002"/>
    </source>
</evidence>